<dbReference type="SUPFAM" id="SSF54593">
    <property type="entry name" value="Glyoxalase/Bleomycin resistance protein/Dihydroxybiphenyl dioxygenase"/>
    <property type="match status" value="1"/>
</dbReference>
<sequence length="139" mass="15097">MVAIIGQFCVNVSDLERSVAFWENVIGIPVVSRTEIETAREAVLQSPHGGGRMQLAQQLAQTGPIDMGSAFWKLYVNTDDCAALFDKTVAAGCEVVVAPARLERWPVTVALVTDLDGYLLELIEYHQDTPAGVPDPKNV</sequence>
<proteinExistence type="predicted"/>
<evidence type="ECO:0000256" key="3">
    <source>
        <dbReference type="ARBA" id="ARBA00032460"/>
    </source>
</evidence>
<dbReference type="PROSITE" id="PS51819">
    <property type="entry name" value="VOC"/>
    <property type="match status" value="1"/>
</dbReference>
<reference evidence="6" key="1">
    <citation type="submission" date="2020-12" db="EMBL/GenBank/DDBJ databases">
        <title>Genomic characterization of non-nitrogen-fixing Frankia strains.</title>
        <authorList>
            <person name="Carlos-Shanley C."/>
            <person name="Guerra T."/>
            <person name="Hahn D."/>
        </authorList>
    </citation>
    <scope>NUCLEOTIDE SEQUENCE</scope>
    <source>
        <strain evidence="6">CN6</strain>
    </source>
</reference>
<gene>
    <name evidence="6" type="ORF">I7412_32740</name>
</gene>
<feature type="domain" description="VOC" evidence="5">
    <location>
        <begin position="4"/>
        <end position="125"/>
    </location>
</feature>
<protein>
    <recommendedName>
        <fullName evidence="2">Aldoketomutase</fullName>
    </recommendedName>
    <alternativeName>
        <fullName evidence="1">Ketone-aldehyde mutase</fullName>
    </alternativeName>
    <alternativeName>
        <fullName evidence="3">Methylglyoxalase</fullName>
    </alternativeName>
    <alternativeName>
        <fullName evidence="4">S-D-lactoylglutathione methylglyoxal lyase</fullName>
    </alternativeName>
</protein>
<dbReference type="PANTHER" id="PTHR46036">
    <property type="entry name" value="LACTOYLGLUTATHIONE LYASE"/>
    <property type="match status" value="1"/>
</dbReference>
<evidence type="ECO:0000313" key="6">
    <source>
        <dbReference type="EMBL" id="MBL7631846.1"/>
    </source>
</evidence>
<comment type="caution">
    <text evidence="6">The sequence shown here is derived from an EMBL/GenBank/DDBJ whole genome shotgun (WGS) entry which is preliminary data.</text>
</comment>
<dbReference type="InterPro" id="IPR004360">
    <property type="entry name" value="Glyas_Fos-R_dOase_dom"/>
</dbReference>
<evidence type="ECO:0000256" key="4">
    <source>
        <dbReference type="ARBA" id="ARBA00033298"/>
    </source>
</evidence>
<dbReference type="Pfam" id="PF00903">
    <property type="entry name" value="Glyoxalase"/>
    <property type="match status" value="1"/>
</dbReference>
<name>A0A937UV38_9ACTN</name>
<dbReference type="GO" id="GO:0004462">
    <property type="term" value="F:lactoylglutathione lyase activity"/>
    <property type="evidence" value="ECO:0007669"/>
    <property type="project" value="TreeGrafter"/>
</dbReference>
<evidence type="ECO:0000256" key="1">
    <source>
        <dbReference type="ARBA" id="ARBA00030291"/>
    </source>
</evidence>
<evidence type="ECO:0000313" key="7">
    <source>
        <dbReference type="Proteomes" id="UP000604475"/>
    </source>
</evidence>
<dbReference type="GO" id="GO:0019243">
    <property type="term" value="P:methylglyoxal catabolic process to D-lactate via S-lactoyl-glutathione"/>
    <property type="evidence" value="ECO:0007669"/>
    <property type="project" value="TreeGrafter"/>
</dbReference>
<dbReference type="Proteomes" id="UP000604475">
    <property type="component" value="Unassembled WGS sequence"/>
</dbReference>
<dbReference type="RefSeq" id="WP_203000840.1">
    <property type="nucleotide sequence ID" value="NZ_JADWYU010000080.1"/>
</dbReference>
<dbReference type="InterPro" id="IPR029068">
    <property type="entry name" value="Glyas_Bleomycin-R_OHBP_Dase"/>
</dbReference>
<dbReference type="AlphaFoldDB" id="A0A937UV38"/>
<dbReference type="GO" id="GO:0005737">
    <property type="term" value="C:cytoplasm"/>
    <property type="evidence" value="ECO:0007669"/>
    <property type="project" value="TreeGrafter"/>
</dbReference>
<dbReference type="InterPro" id="IPR037523">
    <property type="entry name" value="VOC_core"/>
</dbReference>
<dbReference type="PANTHER" id="PTHR46036:SF5">
    <property type="entry name" value="LACTOYLGLUTATHIONE LYASE"/>
    <property type="match status" value="1"/>
</dbReference>
<evidence type="ECO:0000256" key="2">
    <source>
        <dbReference type="ARBA" id="ARBA00030892"/>
    </source>
</evidence>
<dbReference type="EMBL" id="JAEACQ010000287">
    <property type="protein sequence ID" value="MBL7631846.1"/>
    <property type="molecule type" value="Genomic_DNA"/>
</dbReference>
<dbReference type="Gene3D" id="3.10.180.10">
    <property type="entry name" value="2,3-Dihydroxybiphenyl 1,2-Dioxygenase, domain 1"/>
    <property type="match status" value="1"/>
</dbReference>
<accession>A0A937UV38</accession>
<evidence type="ECO:0000259" key="5">
    <source>
        <dbReference type="PROSITE" id="PS51819"/>
    </source>
</evidence>
<keyword evidence="7" id="KW-1185">Reference proteome</keyword>
<organism evidence="6 7">
    <name type="scientific">Frankia nepalensis</name>
    <dbReference type="NCBI Taxonomy" id="1836974"/>
    <lineage>
        <taxon>Bacteria</taxon>
        <taxon>Bacillati</taxon>
        <taxon>Actinomycetota</taxon>
        <taxon>Actinomycetes</taxon>
        <taxon>Frankiales</taxon>
        <taxon>Frankiaceae</taxon>
        <taxon>Frankia</taxon>
    </lineage>
</organism>